<dbReference type="EMBL" id="PGTM01000002">
    <property type="protein sequence ID" value="PJF37406.1"/>
    <property type="molecule type" value="Genomic_DNA"/>
</dbReference>
<proteinExistence type="predicted"/>
<name>A0A2M8PIN7_9CHLR</name>
<accession>A0A2M8PIN7</accession>
<protein>
    <submittedName>
        <fullName evidence="2">Uncharacterized protein</fullName>
    </submittedName>
</protein>
<evidence type="ECO:0000256" key="1">
    <source>
        <dbReference type="SAM" id="MobiDB-lite"/>
    </source>
</evidence>
<feature type="region of interest" description="Disordered" evidence="1">
    <location>
        <begin position="107"/>
        <end position="126"/>
    </location>
</feature>
<dbReference type="EMBL" id="PGTL01000003">
    <property type="protein sequence ID" value="PJF43185.1"/>
    <property type="molecule type" value="Genomic_DNA"/>
</dbReference>
<comment type="caution">
    <text evidence="2">The sequence shown here is derived from an EMBL/GenBank/DDBJ whole genome shotgun (WGS) entry which is preliminary data.</text>
</comment>
<evidence type="ECO:0000313" key="4">
    <source>
        <dbReference type="Proteomes" id="UP000228947"/>
    </source>
</evidence>
<gene>
    <name evidence="2" type="ORF">CUN49_00345</name>
    <name evidence="3" type="ORF">CUN50_01200</name>
</gene>
<evidence type="ECO:0000313" key="5">
    <source>
        <dbReference type="Proteomes" id="UP000229681"/>
    </source>
</evidence>
<evidence type="ECO:0000313" key="3">
    <source>
        <dbReference type="EMBL" id="PJF43185.1"/>
    </source>
</evidence>
<evidence type="ECO:0000313" key="2">
    <source>
        <dbReference type="EMBL" id="PJF37406.1"/>
    </source>
</evidence>
<sequence length="126" mass="14281">MAPEIRFGVVGRVQGGPYNDWYIYIRLSGSPEAPESAYMLYGCTDATFTFTPERNGYFDLWLENYAALEASIARHFPAIAWQEQIAAPRFQSSARLRRLIQRLRTRITPAEGSSATDQSDSSDEKH</sequence>
<reference evidence="4 5" key="1">
    <citation type="submission" date="2017-11" db="EMBL/GenBank/DDBJ databases">
        <title>Evolution of Phototrophy in the Chloroflexi Phylum Driven by Horizontal Gene Transfer.</title>
        <authorList>
            <person name="Ward L.M."/>
            <person name="Hemp J."/>
            <person name="Shih P.M."/>
            <person name="Mcglynn S.E."/>
            <person name="Fischer W."/>
        </authorList>
    </citation>
    <scope>NUCLEOTIDE SEQUENCE [LARGE SCALE GENOMIC DNA]</scope>
    <source>
        <strain evidence="3">CP1_1M</strain>
        <strain evidence="2">JP3_13</strain>
    </source>
</reference>
<dbReference type="Proteomes" id="UP000228947">
    <property type="component" value="Unassembled WGS sequence"/>
</dbReference>
<organism evidence="2 5">
    <name type="scientific">Candidatus Thermofonsia Clade 1 bacterium</name>
    <dbReference type="NCBI Taxonomy" id="2364210"/>
    <lineage>
        <taxon>Bacteria</taxon>
        <taxon>Bacillati</taxon>
        <taxon>Chloroflexota</taxon>
        <taxon>Candidatus Thermofontia</taxon>
        <taxon>Candidatus Thermofonsia Clade 1</taxon>
    </lineage>
</organism>
<dbReference type="AlphaFoldDB" id="A0A2M8PIN7"/>
<dbReference type="Proteomes" id="UP000229681">
    <property type="component" value="Unassembled WGS sequence"/>
</dbReference>